<evidence type="ECO:0000313" key="1">
    <source>
        <dbReference type="EMBL" id="QIP14465.1"/>
    </source>
</evidence>
<accession>A0A6G9AQB4</accession>
<dbReference type="AlphaFoldDB" id="A0A6G9AQB4"/>
<dbReference type="Proteomes" id="UP000501802">
    <property type="component" value="Chromosome"/>
</dbReference>
<keyword evidence="2" id="KW-1185">Reference proteome</keyword>
<dbReference type="KEGG" id="spib:G8759_18515"/>
<sequence length="120" mass="13323">MQRFLLSARQSGLVVTYSWDLKASCGRARMGVAEAHDRLQVKGLGNPIEGKTAEVEISGVSGKLFDIVLVDLQGRQLHQHTILEAGPMERVSIPVSTKGMFLLTIRTATERQHVKLLKHY</sequence>
<reference evidence="1 2" key="1">
    <citation type="submission" date="2020-03" db="EMBL/GenBank/DDBJ databases">
        <authorList>
            <person name="Kim M.K."/>
        </authorList>
    </citation>
    <scope>NUCLEOTIDE SEQUENCE [LARGE SCALE GENOMIC DNA]</scope>
    <source>
        <strain evidence="1 2">BT328</strain>
    </source>
</reference>
<proteinExistence type="predicted"/>
<protein>
    <submittedName>
        <fullName evidence="1">T9SS type A sorting domain-containing protein</fullName>
    </submittedName>
</protein>
<name>A0A6G9AQB4_9BACT</name>
<dbReference type="EMBL" id="CP050063">
    <property type="protein sequence ID" value="QIP14465.1"/>
    <property type="molecule type" value="Genomic_DNA"/>
</dbReference>
<gene>
    <name evidence="1" type="ORF">G8759_18515</name>
</gene>
<evidence type="ECO:0000313" key="2">
    <source>
        <dbReference type="Proteomes" id="UP000501802"/>
    </source>
</evidence>
<organism evidence="1 2">
    <name type="scientific">Spirosoma aureum</name>
    <dbReference type="NCBI Taxonomy" id="2692134"/>
    <lineage>
        <taxon>Bacteria</taxon>
        <taxon>Pseudomonadati</taxon>
        <taxon>Bacteroidota</taxon>
        <taxon>Cytophagia</taxon>
        <taxon>Cytophagales</taxon>
        <taxon>Cytophagaceae</taxon>
        <taxon>Spirosoma</taxon>
    </lineage>
</organism>
<dbReference type="RefSeq" id="WP_167210580.1">
    <property type="nucleotide sequence ID" value="NZ_CP050063.1"/>
</dbReference>